<proteinExistence type="predicted"/>
<dbReference type="AlphaFoldDB" id="A0A0J7JVC7"/>
<organism evidence="1 2">
    <name type="scientific">Lasius niger</name>
    <name type="common">Black garden ant</name>
    <dbReference type="NCBI Taxonomy" id="67767"/>
    <lineage>
        <taxon>Eukaryota</taxon>
        <taxon>Metazoa</taxon>
        <taxon>Ecdysozoa</taxon>
        <taxon>Arthropoda</taxon>
        <taxon>Hexapoda</taxon>
        <taxon>Insecta</taxon>
        <taxon>Pterygota</taxon>
        <taxon>Neoptera</taxon>
        <taxon>Endopterygota</taxon>
        <taxon>Hymenoptera</taxon>
        <taxon>Apocrita</taxon>
        <taxon>Aculeata</taxon>
        <taxon>Formicoidea</taxon>
        <taxon>Formicidae</taxon>
        <taxon>Formicinae</taxon>
        <taxon>Lasius</taxon>
        <taxon>Lasius</taxon>
    </lineage>
</organism>
<reference evidence="1 2" key="1">
    <citation type="submission" date="2015-04" db="EMBL/GenBank/DDBJ databases">
        <title>Lasius niger genome sequencing.</title>
        <authorList>
            <person name="Konorov E.A."/>
            <person name="Nikitin M.A."/>
            <person name="Kirill M.V."/>
            <person name="Chang P."/>
        </authorList>
    </citation>
    <scope>NUCLEOTIDE SEQUENCE [LARGE SCALE GENOMIC DNA]</scope>
    <source>
        <tissue evidence="1">Whole</tissue>
    </source>
</reference>
<accession>A0A0J7JVC7</accession>
<gene>
    <name evidence="1" type="ORF">RF55_24224</name>
</gene>
<evidence type="ECO:0000313" key="2">
    <source>
        <dbReference type="Proteomes" id="UP000036403"/>
    </source>
</evidence>
<protein>
    <submittedName>
        <fullName evidence="1">Acyl-dehydrogenase</fullName>
    </submittedName>
</protein>
<keyword evidence="2" id="KW-1185">Reference proteome</keyword>
<dbReference type="PANTHER" id="PTHR42707:SF3">
    <property type="entry name" value="ACYL-COA DEHYDROGENASE AIDB-RELATED"/>
    <property type="match status" value="1"/>
</dbReference>
<dbReference type="GO" id="GO:0003995">
    <property type="term" value="F:acyl-CoA dehydrogenase activity"/>
    <property type="evidence" value="ECO:0007669"/>
    <property type="project" value="TreeGrafter"/>
</dbReference>
<dbReference type="SUPFAM" id="SSF47203">
    <property type="entry name" value="Acyl-CoA dehydrogenase C-terminal domain-like"/>
    <property type="match status" value="1"/>
</dbReference>
<dbReference type="InterPro" id="IPR036250">
    <property type="entry name" value="AcylCo_DH-like_C"/>
</dbReference>
<dbReference type="OrthoDB" id="7774055at2759"/>
<dbReference type="PaxDb" id="67767-A0A0J7JVC7"/>
<dbReference type="InterPro" id="IPR052904">
    <property type="entry name" value="Acyl-CoA_dehydrogenase-like"/>
</dbReference>
<name>A0A0J7JVC7_LASNI</name>
<dbReference type="STRING" id="67767.A0A0J7JVC7"/>
<dbReference type="EMBL" id="LBMM01028528">
    <property type="protein sequence ID" value="KMQ82087.1"/>
    <property type="molecule type" value="Genomic_DNA"/>
</dbReference>
<comment type="caution">
    <text evidence="1">The sequence shown here is derived from an EMBL/GenBank/DDBJ whole genome shotgun (WGS) entry which is preliminary data.</text>
</comment>
<dbReference type="PANTHER" id="PTHR42707">
    <property type="entry name" value="ACYL-COA DEHYDROGENASE"/>
    <property type="match status" value="1"/>
</dbReference>
<evidence type="ECO:0000313" key="1">
    <source>
        <dbReference type="EMBL" id="KMQ82087.1"/>
    </source>
</evidence>
<sequence length="138" mass="14984">MARFYREAPVNSIWEGSGNVMCIDVLRAIEREPDAAAALFDSWRDDARAQPLVADALAELVRTLSLEPDAREACARRIAQRIALIAQASLLLRYASAAVADAFITTRFGAASGDTGRVYGTLPATFNHAMLIEQAFPT</sequence>
<dbReference type="Proteomes" id="UP000036403">
    <property type="component" value="Unassembled WGS sequence"/>
</dbReference>